<evidence type="ECO:0000313" key="1">
    <source>
        <dbReference type="EMBL" id="ABM78533.1"/>
    </source>
</evidence>
<name>A2CAM3_PROM3</name>
<accession>A2CAM3</accession>
<proteinExistence type="predicted"/>
<dbReference type="KEGG" id="pmf:P9303_17911"/>
<dbReference type="EMBL" id="CP000554">
    <property type="protein sequence ID" value="ABM78533.1"/>
    <property type="molecule type" value="Genomic_DNA"/>
</dbReference>
<dbReference type="HOGENOM" id="CLU_2919050_0_0_3"/>
<dbReference type="AlphaFoldDB" id="A2CAM3"/>
<evidence type="ECO:0000313" key="2">
    <source>
        <dbReference type="Proteomes" id="UP000002274"/>
    </source>
</evidence>
<dbReference type="Proteomes" id="UP000002274">
    <property type="component" value="Chromosome"/>
</dbReference>
<gene>
    <name evidence="1" type="ordered locus">P9303_17911</name>
</gene>
<organism evidence="1 2">
    <name type="scientific">Prochlorococcus marinus (strain MIT 9303)</name>
    <dbReference type="NCBI Taxonomy" id="59922"/>
    <lineage>
        <taxon>Bacteria</taxon>
        <taxon>Bacillati</taxon>
        <taxon>Cyanobacteriota</taxon>
        <taxon>Cyanophyceae</taxon>
        <taxon>Synechococcales</taxon>
        <taxon>Prochlorococcaceae</taxon>
        <taxon>Prochlorococcus</taxon>
    </lineage>
</organism>
<protein>
    <submittedName>
        <fullName evidence="1">Uncharacterized protein</fullName>
    </submittedName>
</protein>
<reference evidence="1 2" key="1">
    <citation type="journal article" date="2007" name="PLoS Genet.">
        <title>Patterns and implications of gene gain and loss in the evolution of Prochlorococcus.</title>
        <authorList>
            <person name="Kettler G.C."/>
            <person name="Martiny A.C."/>
            <person name="Huang K."/>
            <person name="Zucker J."/>
            <person name="Coleman M.L."/>
            <person name="Rodrigue S."/>
            <person name="Chen F."/>
            <person name="Lapidus A."/>
            <person name="Ferriera S."/>
            <person name="Johnson J."/>
            <person name="Steglich C."/>
            <person name="Church G.M."/>
            <person name="Richardson P."/>
            <person name="Chisholm S.W."/>
        </authorList>
    </citation>
    <scope>NUCLEOTIDE SEQUENCE [LARGE SCALE GENOMIC DNA]</scope>
    <source>
        <strain evidence="1 2">MIT 9303</strain>
    </source>
</reference>
<sequence length="61" mass="6931">MFRLWAASRRCSLQNWFMQGLSKAIETLFARLNSIDPMQPNQVIAIGLLFTQSPQCASSQQ</sequence>